<dbReference type="Gene3D" id="3.90.1150.10">
    <property type="entry name" value="Aspartate Aminotransferase, domain 1"/>
    <property type="match status" value="1"/>
</dbReference>
<sequence length="490" mass="56130">MISARAHAIKNLKAQHPFIDEGVLLSKLIAYCSREAHSCVEKGAMMAFVKLKIVEPDEHNSLRGAALREVMMQDQAMGMIPFYVAATLGTTSVCSFDNVEEIGLVCREFPTVWLHIDAAYAGAAFVCPEFRSYLKGVQFADSISTNTNKWLLTCFDCSCLWVKNRYKLTSALVVNPVYLKHGFEGAIDYRHWQIPLSRRFRSLKLWFVLRTYGISGLQKYIRHHCELAKRFEKLVLADSRFEISNEVKLGLVCFRLVGNQGMTIESVNKMNQKLLEAINDSGKLHMVPSKVNDKFIIRFCVVAHDQTQDDIDYAWEIIKEYGERTLKESLIQEEIVSDEVSEMVKRKKDLAYKRSFFVRMVSDPKIYNPTMAHPTSSRFSNRFSASEIDDIIEDEPSEEPTTPTATWISWPLAFLFQGETPNVMMRFRHLDTTVHLKPHRDGHTRALPPAESTSPRRDRSKSPKVSPTEKQNHLVEKKETPRKKSNEGIN</sequence>
<dbReference type="Proteomes" id="UP001152759">
    <property type="component" value="Chromosome 3"/>
</dbReference>
<dbReference type="InterPro" id="IPR010977">
    <property type="entry name" value="Aromatic_deC"/>
</dbReference>
<keyword evidence="3" id="KW-0210">Decarboxylase</keyword>
<dbReference type="InterPro" id="IPR015422">
    <property type="entry name" value="PyrdxlP-dep_Trfase_small"/>
</dbReference>
<dbReference type="InterPro" id="IPR015424">
    <property type="entry name" value="PyrdxlP-dep_Trfase"/>
</dbReference>
<dbReference type="FunFam" id="3.90.1150.10:FF:000018">
    <property type="entry name" value="Histidine decarboxylase"/>
    <property type="match status" value="1"/>
</dbReference>
<organism evidence="9 10">
    <name type="scientific">Bemisia tabaci</name>
    <name type="common">Sweetpotato whitefly</name>
    <name type="synonym">Aleurodes tabaci</name>
    <dbReference type="NCBI Taxonomy" id="7038"/>
    <lineage>
        <taxon>Eukaryota</taxon>
        <taxon>Metazoa</taxon>
        <taxon>Ecdysozoa</taxon>
        <taxon>Arthropoda</taxon>
        <taxon>Hexapoda</taxon>
        <taxon>Insecta</taxon>
        <taxon>Pterygota</taxon>
        <taxon>Neoptera</taxon>
        <taxon>Paraneoptera</taxon>
        <taxon>Hemiptera</taxon>
        <taxon>Sternorrhyncha</taxon>
        <taxon>Aleyrodoidea</taxon>
        <taxon>Aleyrodidae</taxon>
        <taxon>Aleyrodinae</taxon>
        <taxon>Bemisia</taxon>
    </lineage>
</organism>
<feature type="compositionally biased region" description="Basic and acidic residues" evidence="8">
    <location>
        <begin position="470"/>
        <end position="490"/>
    </location>
</feature>
<evidence type="ECO:0000256" key="1">
    <source>
        <dbReference type="ARBA" id="ARBA00001933"/>
    </source>
</evidence>
<dbReference type="InterPro" id="IPR021115">
    <property type="entry name" value="Pyridoxal-P_BS"/>
</dbReference>
<dbReference type="SUPFAM" id="SSF53383">
    <property type="entry name" value="PLP-dependent transferases"/>
    <property type="match status" value="1"/>
</dbReference>
<name>A0A9P0F387_BEMTA</name>
<evidence type="ECO:0000313" key="9">
    <source>
        <dbReference type="EMBL" id="CAH0386352.1"/>
    </source>
</evidence>
<keyword evidence="4 6" id="KW-0663">Pyridoxal phosphate</keyword>
<evidence type="ECO:0000256" key="2">
    <source>
        <dbReference type="ARBA" id="ARBA00009533"/>
    </source>
</evidence>
<dbReference type="AlphaFoldDB" id="A0A9P0F387"/>
<evidence type="ECO:0000256" key="3">
    <source>
        <dbReference type="ARBA" id="ARBA00022793"/>
    </source>
</evidence>
<gene>
    <name evidence="9" type="ORF">BEMITA_LOCUS5481</name>
</gene>
<dbReference type="InterPro" id="IPR015421">
    <property type="entry name" value="PyrdxlP-dep_Trfase_major"/>
</dbReference>
<feature type="region of interest" description="Disordered" evidence="8">
    <location>
        <begin position="436"/>
        <end position="490"/>
    </location>
</feature>
<evidence type="ECO:0008006" key="11">
    <source>
        <dbReference type="Google" id="ProtNLM"/>
    </source>
</evidence>
<protein>
    <recommendedName>
        <fullName evidence="11">Tyrosine decarboxylase</fullName>
    </recommendedName>
</protein>
<comment type="cofactor">
    <cofactor evidence="1 6 7">
        <name>pyridoxal 5'-phosphate</name>
        <dbReference type="ChEBI" id="CHEBI:597326"/>
    </cofactor>
</comment>
<feature type="modified residue" description="N6-(pyridoxal phosphate)lysine" evidence="6">
    <location>
        <position position="149"/>
    </location>
</feature>
<dbReference type="GO" id="GO:0005737">
    <property type="term" value="C:cytoplasm"/>
    <property type="evidence" value="ECO:0007669"/>
    <property type="project" value="TreeGrafter"/>
</dbReference>
<dbReference type="PRINTS" id="PR00800">
    <property type="entry name" value="YHDCRBOXLASE"/>
</dbReference>
<accession>A0A9P0F387</accession>
<dbReference type="PANTHER" id="PTHR11999">
    <property type="entry name" value="GROUP II PYRIDOXAL-5-PHOSPHATE DECARBOXYLASE"/>
    <property type="match status" value="1"/>
</dbReference>
<dbReference type="GO" id="GO:0016831">
    <property type="term" value="F:carboxy-lyase activity"/>
    <property type="evidence" value="ECO:0007669"/>
    <property type="project" value="UniProtKB-KW"/>
</dbReference>
<dbReference type="PROSITE" id="PS00392">
    <property type="entry name" value="DDC_GAD_HDC_YDC"/>
    <property type="match status" value="1"/>
</dbReference>
<dbReference type="Gene3D" id="3.40.640.10">
    <property type="entry name" value="Type I PLP-dependent aspartate aminotransferase-like (Major domain)"/>
    <property type="match status" value="1"/>
</dbReference>
<evidence type="ECO:0000313" key="10">
    <source>
        <dbReference type="Proteomes" id="UP001152759"/>
    </source>
</evidence>
<dbReference type="PANTHER" id="PTHR11999:SF70">
    <property type="entry name" value="MIP05841P"/>
    <property type="match status" value="1"/>
</dbReference>
<dbReference type="GO" id="GO:0006520">
    <property type="term" value="P:amino acid metabolic process"/>
    <property type="evidence" value="ECO:0007669"/>
    <property type="project" value="InterPro"/>
</dbReference>
<keyword evidence="5 7" id="KW-0456">Lyase</keyword>
<evidence type="ECO:0000256" key="5">
    <source>
        <dbReference type="ARBA" id="ARBA00023239"/>
    </source>
</evidence>
<reference evidence="9" key="1">
    <citation type="submission" date="2021-12" db="EMBL/GenBank/DDBJ databases">
        <authorList>
            <person name="King R."/>
        </authorList>
    </citation>
    <scope>NUCLEOTIDE SEQUENCE</scope>
</reference>
<evidence type="ECO:0000256" key="6">
    <source>
        <dbReference type="PIRSR" id="PIRSR602129-50"/>
    </source>
</evidence>
<dbReference type="Pfam" id="PF00282">
    <property type="entry name" value="Pyridoxal_deC"/>
    <property type="match status" value="1"/>
</dbReference>
<dbReference type="GO" id="GO:0030170">
    <property type="term" value="F:pyridoxal phosphate binding"/>
    <property type="evidence" value="ECO:0007669"/>
    <property type="project" value="InterPro"/>
</dbReference>
<dbReference type="InterPro" id="IPR002129">
    <property type="entry name" value="PyrdxlP-dep_de-COase"/>
</dbReference>
<keyword evidence="10" id="KW-1185">Reference proteome</keyword>
<evidence type="ECO:0000256" key="4">
    <source>
        <dbReference type="ARBA" id="ARBA00022898"/>
    </source>
</evidence>
<dbReference type="EMBL" id="OU963864">
    <property type="protein sequence ID" value="CAH0386352.1"/>
    <property type="molecule type" value="Genomic_DNA"/>
</dbReference>
<dbReference type="GO" id="GO:0019752">
    <property type="term" value="P:carboxylic acid metabolic process"/>
    <property type="evidence" value="ECO:0007669"/>
    <property type="project" value="InterPro"/>
</dbReference>
<comment type="similarity">
    <text evidence="2 7">Belongs to the group II decarboxylase family.</text>
</comment>
<proteinExistence type="inferred from homology"/>
<evidence type="ECO:0000256" key="7">
    <source>
        <dbReference type="RuleBase" id="RU000382"/>
    </source>
</evidence>
<evidence type="ECO:0000256" key="8">
    <source>
        <dbReference type="SAM" id="MobiDB-lite"/>
    </source>
</evidence>